<keyword evidence="2" id="KW-1185">Reference proteome</keyword>
<organism evidence="1 2">
    <name type="scientific">Paramecium primaurelia</name>
    <dbReference type="NCBI Taxonomy" id="5886"/>
    <lineage>
        <taxon>Eukaryota</taxon>
        <taxon>Sar</taxon>
        <taxon>Alveolata</taxon>
        <taxon>Ciliophora</taxon>
        <taxon>Intramacronucleata</taxon>
        <taxon>Oligohymenophorea</taxon>
        <taxon>Peniculida</taxon>
        <taxon>Parameciidae</taxon>
        <taxon>Paramecium</taxon>
    </lineage>
</organism>
<protein>
    <submittedName>
        <fullName evidence="1">Uncharacterized protein</fullName>
    </submittedName>
</protein>
<comment type="caution">
    <text evidence="1">The sequence shown here is derived from an EMBL/GenBank/DDBJ whole genome shotgun (WGS) entry which is preliminary data.</text>
</comment>
<dbReference type="AlphaFoldDB" id="A0A8S1MFV1"/>
<evidence type="ECO:0000313" key="1">
    <source>
        <dbReference type="EMBL" id="CAD8079008.1"/>
    </source>
</evidence>
<name>A0A8S1MFV1_PARPR</name>
<dbReference type="Proteomes" id="UP000688137">
    <property type="component" value="Unassembled WGS sequence"/>
</dbReference>
<reference evidence="1" key="1">
    <citation type="submission" date="2021-01" db="EMBL/GenBank/DDBJ databases">
        <authorList>
            <consortium name="Genoscope - CEA"/>
            <person name="William W."/>
        </authorList>
    </citation>
    <scope>NUCLEOTIDE SEQUENCE</scope>
</reference>
<evidence type="ECO:0000313" key="2">
    <source>
        <dbReference type="Proteomes" id="UP000688137"/>
    </source>
</evidence>
<sequence>MQDPSDLNCQVENEPSIQQIRSIKIQKNKKLVMKFSSDSENVESDQSVDNSQYYRKQFLESYSMFTTKNSIPGKFKSLNQPSYSETYKAKLASIRKIKSFRLDDDIYSQDEEESLPKELMLVNFQFRQDAIINVQKILNQKK</sequence>
<dbReference type="EMBL" id="CAJJDM010000062">
    <property type="protein sequence ID" value="CAD8079008.1"/>
    <property type="molecule type" value="Genomic_DNA"/>
</dbReference>
<accession>A0A8S1MFV1</accession>
<gene>
    <name evidence="1" type="ORF">PPRIM_AZ9-3.1.T0610076</name>
</gene>
<proteinExistence type="predicted"/>
<dbReference type="OMA" id="MFTTKNS"/>